<protein>
    <submittedName>
        <fullName evidence="3">Tryptophan dimethylallyltransferase</fullName>
    </submittedName>
</protein>
<dbReference type="EMBL" id="BRPK01000012">
    <property type="protein sequence ID" value="GLB43012.1"/>
    <property type="molecule type" value="Genomic_DNA"/>
</dbReference>
<dbReference type="AlphaFoldDB" id="A0A9P3PUA1"/>
<dbReference type="PANTHER" id="PTHR40627">
    <property type="entry name" value="INDOLE PRENYLTRANSFERASE TDIB-RELATED"/>
    <property type="match status" value="1"/>
</dbReference>
<name>A0A9P3PUA1_LYOSH</name>
<evidence type="ECO:0000256" key="2">
    <source>
        <dbReference type="ARBA" id="ARBA00022679"/>
    </source>
</evidence>
<dbReference type="Proteomes" id="UP001063166">
    <property type="component" value="Unassembled WGS sequence"/>
</dbReference>
<reference evidence="3" key="1">
    <citation type="submission" date="2022-07" db="EMBL/GenBank/DDBJ databases">
        <title>The genome of Lyophyllum shimeji provides insight into the initial evolution of ectomycorrhizal fungal genome.</title>
        <authorList>
            <person name="Kobayashi Y."/>
            <person name="Shibata T."/>
            <person name="Hirakawa H."/>
            <person name="Shigenobu S."/>
            <person name="Nishiyama T."/>
            <person name="Yamada A."/>
            <person name="Hasebe M."/>
            <person name="Kawaguchi M."/>
        </authorList>
    </citation>
    <scope>NUCLEOTIDE SEQUENCE</scope>
    <source>
        <strain evidence="3">AT787</strain>
    </source>
</reference>
<evidence type="ECO:0000313" key="4">
    <source>
        <dbReference type="Proteomes" id="UP001063166"/>
    </source>
</evidence>
<keyword evidence="2" id="KW-0808">Transferase</keyword>
<dbReference type="SFLD" id="SFLDG01162">
    <property type="entry name" value="I"/>
    <property type="match status" value="1"/>
</dbReference>
<accession>A0A9P3PUA1</accession>
<comment type="similarity">
    <text evidence="1">Belongs to the tryptophan dimethylallyltransferase family.</text>
</comment>
<dbReference type="GO" id="GO:0009820">
    <property type="term" value="P:alkaloid metabolic process"/>
    <property type="evidence" value="ECO:0007669"/>
    <property type="project" value="InterPro"/>
</dbReference>
<dbReference type="NCBIfam" id="TIGR03429">
    <property type="entry name" value="arom_pren_DMATS"/>
    <property type="match status" value="1"/>
</dbReference>
<dbReference type="OrthoDB" id="3354387at2759"/>
<organism evidence="3 4">
    <name type="scientific">Lyophyllum shimeji</name>
    <name type="common">Hon-shimeji</name>
    <name type="synonym">Tricholoma shimeji</name>
    <dbReference type="NCBI Taxonomy" id="47721"/>
    <lineage>
        <taxon>Eukaryota</taxon>
        <taxon>Fungi</taxon>
        <taxon>Dikarya</taxon>
        <taxon>Basidiomycota</taxon>
        <taxon>Agaricomycotina</taxon>
        <taxon>Agaricomycetes</taxon>
        <taxon>Agaricomycetidae</taxon>
        <taxon>Agaricales</taxon>
        <taxon>Tricholomatineae</taxon>
        <taxon>Lyophyllaceae</taxon>
        <taxon>Lyophyllum</taxon>
    </lineage>
</organism>
<dbReference type="SFLD" id="SFLDS00036">
    <property type="entry name" value="Aromatic_Prenyltransferase"/>
    <property type="match status" value="1"/>
</dbReference>
<dbReference type="GO" id="GO:0016765">
    <property type="term" value="F:transferase activity, transferring alkyl or aryl (other than methyl) groups"/>
    <property type="evidence" value="ECO:0007669"/>
    <property type="project" value="InterPro"/>
</dbReference>
<dbReference type="PANTHER" id="PTHR40627:SF4">
    <property type="entry name" value="PRENYLTRANSFERASE ASQH1-RELATED"/>
    <property type="match status" value="1"/>
</dbReference>
<evidence type="ECO:0000313" key="3">
    <source>
        <dbReference type="EMBL" id="GLB43012.1"/>
    </source>
</evidence>
<proteinExistence type="inferred from homology"/>
<sequence>MKRSSQGRIKWHNLRFALAKIPRLTPTAVLCQMDTLAGDPRFFAQIPPSTSSLKSKLECLRGDGHDYVMKAASTVLGSDFKFNPPSIIDDSEATGLAIYDTLTKILPARSPQSVFFWRKFGRCFASMLDTAEFPISSQISFLTFVYARLLGMMGPLEAVGPGSLMTFDGSPVELSWVMPRGGSSSQTGADRQLRFAIEPIDPRSGKLLRGSEVLKYLTSPNGSLGLVRCDKTALDWSMITQDFLYPDNEVSQSGKRFFVGFDFSRSGDIVLKTYYLPSLRPTCDDFHHHPKVPRLNLWDVEYSPLRDLVARLDPTLLKSLDVLISYVEDVDVPFKPRVQILSMDCVPNEVNRLKLYCRPTQGSSWSDARRAFTLGGRLTSAKMDRALARLEMLWNLLFPFADSRSSHDLDDSRTHRTRDCHRGTPDHPTGGLLYYYSLVPGSDIVLPKIYLPVARYCRNDLAIAEALEQFHAIDGRGTCEQGWVSREVSAAYNHRDLSERTGIHTYVTFALKKNYEWELTTYFSPEVWESSQ</sequence>
<dbReference type="InterPro" id="IPR033964">
    <property type="entry name" value="ABBA"/>
</dbReference>
<comment type="caution">
    <text evidence="3">The sequence shown here is derived from an EMBL/GenBank/DDBJ whole genome shotgun (WGS) entry which is preliminary data.</text>
</comment>
<gene>
    <name evidence="3" type="ORF">LshimejAT787_1204610</name>
</gene>
<dbReference type="InterPro" id="IPR017795">
    <property type="entry name" value="ABBA_NscD-like"/>
</dbReference>
<dbReference type="CDD" id="cd13929">
    <property type="entry name" value="PT-DMATS_CymD"/>
    <property type="match status" value="1"/>
</dbReference>
<keyword evidence="4" id="KW-1185">Reference proteome</keyword>
<dbReference type="Pfam" id="PF11991">
    <property type="entry name" value="Trp_DMAT"/>
    <property type="match status" value="1"/>
</dbReference>
<evidence type="ECO:0000256" key="1">
    <source>
        <dbReference type="ARBA" id="ARBA00010209"/>
    </source>
</evidence>